<dbReference type="Gene3D" id="3.10.20.90">
    <property type="entry name" value="Phosphatidylinositol 3-kinase Catalytic Subunit, Chain A, domain 1"/>
    <property type="match status" value="2"/>
</dbReference>
<dbReference type="InterPro" id="IPR050730">
    <property type="entry name" value="UBX_domain-protein"/>
</dbReference>
<dbReference type="CDD" id="cd17129">
    <property type="entry name" value="Ubl1_FAF1"/>
    <property type="match status" value="1"/>
</dbReference>
<dbReference type="AlphaFoldDB" id="A0A8C7NFI0"/>
<dbReference type="InterPro" id="IPR044541">
    <property type="entry name" value="FAF1_UBA"/>
</dbReference>
<dbReference type="Ensembl" id="ENSOMYT00000007240.2">
    <property type="protein sequence ID" value="ENSOMYP00000006526.2"/>
    <property type="gene ID" value="ENSOMYG00000003274.2"/>
</dbReference>
<dbReference type="Pfam" id="PF00789">
    <property type="entry name" value="UBX"/>
    <property type="match status" value="1"/>
</dbReference>
<dbReference type="CDD" id="cd14413">
    <property type="entry name" value="UBA_FAF1"/>
    <property type="match status" value="1"/>
</dbReference>
<dbReference type="InterPro" id="IPR033043">
    <property type="entry name" value="FAF1-like_UBX"/>
</dbReference>
<dbReference type="CDD" id="cd02990">
    <property type="entry name" value="UAS_FAF1"/>
    <property type="match status" value="1"/>
</dbReference>
<dbReference type="InterPro" id="IPR029071">
    <property type="entry name" value="Ubiquitin-like_domsf"/>
</dbReference>
<dbReference type="Gene3D" id="1.10.8.10">
    <property type="entry name" value="DNA helicase RuvA subunit, C-terminal domain"/>
    <property type="match status" value="1"/>
</dbReference>
<sequence length="627" mass="70227">MDREIILADFQACTGIDDIAEAITLLELNNWDLVAAINGVIPQENGILQSNLSSVASQANIYGTRSQAVPAAPPAAPAASSSSSSSSSAFCPALPSRHIVERQPRMLNFRVEYRQRTVEVVIEEGSVIGEIKQILETELQVPVSKMQLKGWKSGDLSDSIVLQSLHLPKNNSLYVLTPEITPTASTSQNSVLQESLNQNFLLVISHREAQRDYNLNFPGSRTIQEMTLAASGISYPCHHLGVCRRSSPANTREPTEECADVHMVSDSEGDDFEDASEFGVDESEMFGMGTSTGSRKAPLMPENTENEVDALMHFTAEFTTRYGECHPVFFIGTLEAASQEAFYGKARDRKLLAIYLHNDESVLGNVFCSQMMCADSIVSYLSQNFITWAWDVTKEANKARLLTMCTRHFGSVVAQTIRTYKTDQFPLLLIVMGKRTSNEVLNVIQGNTTVDELMMRLMGAMEIFTAQQQEDIKDEDEREAREMVKREQDEAYQLSLEADRKKREAQEREQAEQLRLQQIQKEADDEKEAIRLSLEHALPPEPADEGGEPISKLRIRTPSGEFLVRRFLGSTKLKVLFDFVASKGYPWEDFKLLTTFPRRNITQLDPASSLLEAKLFPQETLFLEAKE</sequence>
<feature type="domain" description="UBX" evidence="2">
    <location>
        <begin position="546"/>
        <end position="623"/>
    </location>
</feature>
<gene>
    <name evidence="3" type="primary">LOC110521562</name>
</gene>
<dbReference type="GO" id="GO:0005634">
    <property type="term" value="C:nucleus"/>
    <property type="evidence" value="ECO:0007669"/>
    <property type="project" value="TreeGrafter"/>
</dbReference>
<dbReference type="SMART" id="SM00166">
    <property type="entry name" value="UBX"/>
    <property type="match status" value="1"/>
</dbReference>
<dbReference type="PANTHER" id="PTHR23322">
    <property type="entry name" value="FAS-ASSOCIATED PROTEIN"/>
    <property type="match status" value="1"/>
</dbReference>
<dbReference type="Gene3D" id="3.40.30.10">
    <property type="entry name" value="Glutaredoxin"/>
    <property type="match status" value="1"/>
</dbReference>
<dbReference type="Pfam" id="PF21021">
    <property type="entry name" value="FAF1"/>
    <property type="match status" value="1"/>
</dbReference>
<dbReference type="InterPro" id="IPR001012">
    <property type="entry name" value="UBX_dom"/>
</dbReference>
<proteinExistence type="predicted"/>
<evidence type="ECO:0000313" key="4">
    <source>
        <dbReference type="Proteomes" id="UP000694395"/>
    </source>
</evidence>
<dbReference type="Proteomes" id="UP000694395">
    <property type="component" value="Chromosome 30"/>
</dbReference>
<dbReference type="GO" id="GO:0043130">
    <property type="term" value="F:ubiquitin binding"/>
    <property type="evidence" value="ECO:0007669"/>
    <property type="project" value="TreeGrafter"/>
</dbReference>
<name>A0A8C7NFI0_ONCMY</name>
<dbReference type="CDD" id="cd01771">
    <property type="entry name" value="UBX_UBXN3A"/>
    <property type="match status" value="1"/>
</dbReference>
<dbReference type="GO" id="GO:0005783">
    <property type="term" value="C:endoplasmic reticulum"/>
    <property type="evidence" value="ECO:0007669"/>
    <property type="project" value="TreeGrafter"/>
</dbReference>
<dbReference type="PANTHER" id="PTHR23322:SF96">
    <property type="entry name" value="FAS-ASSOCIATED FACTOR 1"/>
    <property type="match status" value="1"/>
</dbReference>
<keyword evidence="1" id="KW-0175">Coiled coil</keyword>
<organism evidence="3 4">
    <name type="scientific">Oncorhynchus mykiss</name>
    <name type="common">Rainbow trout</name>
    <name type="synonym">Salmo gairdneri</name>
    <dbReference type="NCBI Taxonomy" id="8022"/>
    <lineage>
        <taxon>Eukaryota</taxon>
        <taxon>Metazoa</taxon>
        <taxon>Chordata</taxon>
        <taxon>Craniata</taxon>
        <taxon>Vertebrata</taxon>
        <taxon>Euteleostomi</taxon>
        <taxon>Actinopterygii</taxon>
        <taxon>Neopterygii</taxon>
        <taxon>Teleostei</taxon>
        <taxon>Protacanthopterygii</taxon>
        <taxon>Salmoniformes</taxon>
        <taxon>Salmonidae</taxon>
        <taxon>Salmoninae</taxon>
        <taxon>Oncorhynchus</taxon>
    </lineage>
</organism>
<dbReference type="InterPro" id="IPR049483">
    <property type="entry name" value="FAF1_2-like_UAS"/>
</dbReference>
<dbReference type="SUPFAM" id="SSF52833">
    <property type="entry name" value="Thioredoxin-like"/>
    <property type="match status" value="1"/>
</dbReference>
<protein>
    <submittedName>
        <fullName evidence="3">Fas (TNFRSF6) associated factor 1</fullName>
    </submittedName>
</protein>
<dbReference type="FunFam" id="3.40.30.10:FF:000061">
    <property type="entry name" value="Fas associated factor 1"/>
    <property type="match status" value="1"/>
</dbReference>
<reference evidence="3" key="2">
    <citation type="submission" date="2025-08" db="UniProtKB">
        <authorList>
            <consortium name="Ensembl"/>
        </authorList>
    </citation>
    <scope>IDENTIFICATION</scope>
</reference>
<dbReference type="InterPro" id="IPR006577">
    <property type="entry name" value="UAS"/>
</dbReference>
<dbReference type="InterPro" id="IPR036249">
    <property type="entry name" value="Thioredoxin-like_sf"/>
</dbReference>
<evidence type="ECO:0000313" key="3">
    <source>
        <dbReference type="Ensembl" id="ENSOMYP00000006526.2"/>
    </source>
</evidence>
<dbReference type="GO" id="GO:0036503">
    <property type="term" value="P:ERAD pathway"/>
    <property type="evidence" value="ECO:0007669"/>
    <property type="project" value="TreeGrafter"/>
</dbReference>
<keyword evidence="4" id="KW-1185">Reference proteome</keyword>
<feature type="coiled-coil region" evidence="1">
    <location>
        <begin position="466"/>
        <end position="529"/>
    </location>
</feature>
<reference evidence="3" key="1">
    <citation type="submission" date="2020-07" db="EMBL/GenBank/DDBJ databases">
        <title>A long reads based de novo assembly of the rainbow trout Arlee double haploid line genome.</title>
        <authorList>
            <person name="Gao G."/>
            <person name="Palti Y."/>
        </authorList>
    </citation>
    <scope>NUCLEOTIDE SEQUENCE [LARGE SCALE GENOMIC DNA]</scope>
</reference>
<dbReference type="Pfam" id="PF14555">
    <property type="entry name" value="UBA_4"/>
    <property type="match status" value="1"/>
</dbReference>
<evidence type="ECO:0000259" key="2">
    <source>
        <dbReference type="PROSITE" id="PS50033"/>
    </source>
</evidence>
<accession>A0A8C7NFI0</accession>
<dbReference type="SUPFAM" id="SSF54236">
    <property type="entry name" value="Ubiquitin-like"/>
    <property type="match status" value="2"/>
</dbReference>
<dbReference type="GO" id="GO:0051059">
    <property type="term" value="F:NF-kappaB binding"/>
    <property type="evidence" value="ECO:0007669"/>
    <property type="project" value="TreeGrafter"/>
</dbReference>
<dbReference type="PROSITE" id="PS50033">
    <property type="entry name" value="UBX"/>
    <property type="match status" value="1"/>
</dbReference>
<dbReference type="GeneTree" id="ENSGT00940000154831"/>
<evidence type="ECO:0000256" key="1">
    <source>
        <dbReference type="SAM" id="Coils"/>
    </source>
</evidence>
<dbReference type="SMART" id="SM00594">
    <property type="entry name" value="UAS"/>
    <property type="match status" value="1"/>
</dbReference>
<reference evidence="3" key="3">
    <citation type="submission" date="2025-09" db="UniProtKB">
        <authorList>
            <consortium name="Ensembl"/>
        </authorList>
    </citation>
    <scope>IDENTIFICATION</scope>
</reference>